<evidence type="ECO:0000313" key="2">
    <source>
        <dbReference type="EMBL" id="GGR33158.1"/>
    </source>
</evidence>
<dbReference type="AlphaFoldDB" id="A0A918CNZ9"/>
<reference evidence="2" key="1">
    <citation type="journal article" date="2014" name="Int. J. Syst. Evol. Microbiol.">
        <title>Complete genome sequence of Corynebacterium casei LMG S-19264T (=DSM 44701T), isolated from a smear-ripened cheese.</title>
        <authorList>
            <consortium name="US DOE Joint Genome Institute (JGI-PGF)"/>
            <person name="Walter F."/>
            <person name="Albersmeier A."/>
            <person name="Kalinowski J."/>
            <person name="Ruckert C."/>
        </authorList>
    </citation>
    <scope>NUCLEOTIDE SEQUENCE</scope>
    <source>
        <strain evidence="2">JCM 31311</strain>
    </source>
</reference>
<dbReference type="Gene3D" id="3.20.20.100">
    <property type="entry name" value="NADP-dependent oxidoreductase domain"/>
    <property type="match status" value="1"/>
</dbReference>
<dbReference type="InterPro" id="IPR053135">
    <property type="entry name" value="AKR2_Oxidoreductase"/>
</dbReference>
<dbReference type="Pfam" id="PF00248">
    <property type="entry name" value="Aldo_ket_red"/>
    <property type="match status" value="1"/>
</dbReference>
<dbReference type="RefSeq" id="WP_189093185.1">
    <property type="nucleotide sequence ID" value="NZ_BMQL01000058.1"/>
</dbReference>
<dbReference type="InterPro" id="IPR023210">
    <property type="entry name" value="NADP_OxRdtase_dom"/>
</dbReference>
<organism evidence="2 3">
    <name type="scientific">Deinococcus ruber</name>
    <dbReference type="NCBI Taxonomy" id="1848197"/>
    <lineage>
        <taxon>Bacteria</taxon>
        <taxon>Thermotogati</taxon>
        <taxon>Deinococcota</taxon>
        <taxon>Deinococci</taxon>
        <taxon>Deinococcales</taxon>
        <taxon>Deinococcaceae</taxon>
        <taxon>Deinococcus</taxon>
    </lineage>
</organism>
<dbReference type="Proteomes" id="UP000603865">
    <property type="component" value="Unassembled WGS sequence"/>
</dbReference>
<dbReference type="EMBL" id="BMQL01000058">
    <property type="protein sequence ID" value="GGR33158.1"/>
    <property type="molecule type" value="Genomic_DNA"/>
</dbReference>
<dbReference type="CDD" id="cd19098">
    <property type="entry name" value="AKR_unchar"/>
    <property type="match status" value="1"/>
</dbReference>
<accession>A0A918CNZ9</accession>
<feature type="domain" description="NADP-dependent oxidoreductase" evidence="1">
    <location>
        <begin position="41"/>
        <end position="304"/>
    </location>
</feature>
<protein>
    <submittedName>
        <fullName evidence="2">Oxidoreductase</fullName>
    </submittedName>
</protein>
<keyword evidence="3" id="KW-1185">Reference proteome</keyword>
<reference evidence="2" key="2">
    <citation type="submission" date="2020-09" db="EMBL/GenBank/DDBJ databases">
        <authorList>
            <person name="Sun Q."/>
            <person name="Ohkuma M."/>
        </authorList>
    </citation>
    <scope>NUCLEOTIDE SEQUENCE</scope>
    <source>
        <strain evidence="2">JCM 31311</strain>
    </source>
</reference>
<proteinExistence type="predicted"/>
<dbReference type="PANTHER" id="PTHR43312:SF1">
    <property type="entry name" value="NADP-DEPENDENT OXIDOREDUCTASE DOMAIN-CONTAINING PROTEIN"/>
    <property type="match status" value="1"/>
</dbReference>
<evidence type="ECO:0000313" key="3">
    <source>
        <dbReference type="Proteomes" id="UP000603865"/>
    </source>
</evidence>
<comment type="caution">
    <text evidence="2">The sequence shown here is derived from an EMBL/GenBank/DDBJ whole genome shotgun (WGS) entry which is preliminary data.</text>
</comment>
<evidence type="ECO:0000259" key="1">
    <source>
        <dbReference type="Pfam" id="PF00248"/>
    </source>
</evidence>
<gene>
    <name evidence="2" type="ORF">GCM10008957_49360</name>
</gene>
<name>A0A918CNZ9_9DEIO</name>
<dbReference type="InterPro" id="IPR036812">
    <property type="entry name" value="NAD(P)_OxRdtase_dom_sf"/>
</dbReference>
<sequence length="324" mass="35023">MPVRPEGVAPSPRLGLGLAALGRPGYINLGHANDLEREYDPQVMQARAFEVLDAAHAGGIRHFDAARSYGLAETFLALWLTARGLGRSDVVVSSKWGYTYTAQWQVQAAQHEVKDHSLAAFERQWPESNALLGAWLRVYLVHSVTPESPLLTDTVTLERLVRLRDLGIMPGLSVSGPHQAEVVERALTLNVDGQPVFGAVQATYNLLEQSAGPVLRAAHAAGWTVYVKEALANGRLTSRATSLPAQLTELSQQRALTPDALALAFVLAQPFADVVLSGATTPAHLHSNLSAEQVQLDGAAVSLLAQSTESPETYWQTRSNLTWN</sequence>
<dbReference type="PANTHER" id="PTHR43312">
    <property type="entry name" value="D-THREO-ALDOSE 1-DEHYDROGENASE"/>
    <property type="match status" value="1"/>
</dbReference>
<dbReference type="SUPFAM" id="SSF51430">
    <property type="entry name" value="NAD(P)-linked oxidoreductase"/>
    <property type="match status" value="1"/>
</dbReference>